<proteinExistence type="predicted"/>
<gene>
    <name evidence="2" type="ORF">GCM10011358_15630</name>
</gene>
<accession>A0ABQ1QL24</accession>
<feature type="chain" id="PRO_5046927635" evidence="1">
    <location>
        <begin position="22"/>
        <end position="359"/>
    </location>
</feature>
<name>A0ABQ1QL24_9RHOB</name>
<protein>
    <submittedName>
        <fullName evidence="2">Uncharacterized protein</fullName>
    </submittedName>
</protein>
<keyword evidence="3" id="KW-1185">Reference proteome</keyword>
<comment type="caution">
    <text evidence="2">The sequence shown here is derived from an EMBL/GenBank/DDBJ whole genome shotgun (WGS) entry which is preliminary data.</text>
</comment>
<evidence type="ECO:0000313" key="3">
    <source>
        <dbReference type="Proteomes" id="UP000617355"/>
    </source>
</evidence>
<feature type="signal peptide" evidence="1">
    <location>
        <begin position="1"/>
        <end position="21"/>
    </location>
</feature>
<sequence>MTVRAALLLCIVVLVAGCARPAARDAVVPVVSSAGALAPFEGDWPGFLDRLALERGRDYLVLAYLPPANPVDISTPERARRSLVRTVFDQLGALEAGTTIGHLMVGWQCAGVRGLVSMTGEQERQGQRMLLAGWGLTPVLSTFEDGKLVALDANPPQQLRAFEAGRGVVLAAEVSARDCRAARARVAAFATHPAEPHRNYSLLREPGAYEGGGCLSFGLDVAAAGGVMPRLPALARRDKPLRAVQLGAREPVPEGVVAYRAPGHPTAPVAVLALLTRRWDTGPVLDVVTVPDGEAILAALTWAGVGTAPRNDWRYSRMMRRDDPVIGPAAEYGRGWALRYPVRRIADPEGTAALVLERR</sequence>
<evidence type="ECO:0000256" key="1">
    <source>
        <dbReference type="SAM" id="SignalP"/>
    </source>
</evidence>
<reference evidence="3" key="1">
    <citation type="journal article" date="2019" name="Int. J. Syst. Evol. Microbiol.">
        <title>The Global Catalogue of Microorganisms (GCM) 10K type strain sequencing project: providing services to taxonomists for standard genome sequencing and annotation.</title>
        <authorList>
            <consortium name="The Broad Institute Genomics Platform"/>
            <consortium name="The Broad Institute Genome Sequencing Center for Infectious Disease"/>
            <person name="Wu L."/>
            <person name="Ma J."/>
        </authorList>
    </citation>
    <scope>NUCLEOTIDE SEQUENCE [LARGE SCALE GENOMIC DNA]</scope>
    <source>
        <strain evidence="3">CGMCC 1.12922</strain>
    </source>
</reference>
<evidence type="ECO:0000313" key="2">
    <source>
        <dbReference type="EMBL" id="GGD32414.1"/>
    </source>
</evidence>
<dbReference type="RefSeq" id="WP_188527071.1">
    <property type="nucleotide sequence ID" value="NZ_BMGI01000002.1"/>
</dbReference>
<dbReference type="Proteomes" id="UP000617355">
    <property type="component" value="Unassembled WGS sequence"/>
</dbReference>
<dbReference type="EMBL" id="BMGI01000002">
    <property type="protein sequence ID" value="GGD32414.1"/>
    <property type="molecule type" value="Genomic_DNA"/>
</dbReference>
<dbReference type="PROSITE" id="PS51257">
    <property type="entry name" value="PROKAR_LIPOPROTEIN"/>
    <property type="match status" value="1"/>
</dbReference>
<organism evidence="2 3">
    <name type="scientific">Sinisalibacter lacisalsi</name>
    <dbReference type="NCBI Taxonomy" id="1526570"/>
    <lineage>
        <taxon>Bacteria</taxon>
        <taxon>Pseudomonadati</taxon>
        <taxon>Pseudomonadota</taxon>
        <taxon>Alphaproteobacteria</taxon>
        <taxon>Rhodobacterales</taxon>
        <taxon>Roseobacteraceae</taxon>
        <taxon>Sinisalibacter</taxon>
    </lineage>
</organism>
<keyword evidence="1" id="KW-0732">Signal</keyword>